<dbReference type="GO" id="GO:0018279">
    <property type="term" value="P:protein N-linked glycosylation via asparagine"/>
    <property type="evidence" value="ECO:0007669"/>
    <property type="project" value="TreeGrafter"/>
</dbReference>
<evidence type="ECO:0000256" key="5">
    <source>
        <dbReference type="ARBA" id="ARBA00022729"/>
    </source>
</evidence>
<comment type="subcellular location">
    <subcellularLocation>
        <location evidence="2">Endoplasmic reticulum membrane</location>
        <topology evidence="2">Multi-pass membrane protein</topology>
    </subcellularLocation>
</comment>
<dbReference type="PANTHER" id="PTHR12692">
    <property type="entry name" value="DOLICHYL-DIPHOSPHOOLIGOSACCHARIDE--PROTEIN GLYCOSYLTRANSFERASE-RELATED"/>
    <property type="match status" value="1"/>
</dbReference>
<keyword evidence="6" id="KW-0256">Endoplasmic reticulum</keyword>
<evidence type="ECO:0000256" key="4">
    <source>
        <dbReference type="ARBA" id="ARBA00022692"/>
    </source>
</evidence>
<organism evidence="11 12">
    <name type="scientific">Stentor coeruleus</name>
    <dbReference type="NCBI Taxonomy" id="5963"/>
    <lineage>
        <taxon>Eukaryota</taxon>
        <taxon>Sar</taxon>
        <taxon>Alveolata</taxon>
        <taxon>Ciliophora</taxon>
        <taxon>Postciliodesmatophora</taxon>
        <taxon>Heterotrichea</taxon>
        <taxon>Heterotrichida</taxon>
        <taxon>Stentoridae</taxon>
        <taxon>Stentor</taxon>
    </lineage>
</organism>
<dbReference type="InterPro" id="IPR021149">
    <property type="entry name" value="OligosaccharylTrfase_OST3/OST6"/>
</dbReference>
<sequence length="352" mass="39170">MAKLFLALLVAVAFGKDDMSRNKAEELRKLSNSHGGVISLTTSLFVDYVVEQSRPYNLVVLFTTTSEKYKCVTCEEIQGYFYQVAYSYKESGGELPSISESGQKSRATFFGILEYGPDTHSIYQKFGFVSVPNILVTSPRSVLDEGTKFAIHKEDLWEFNMGSEVFAQKIADFINSRVGKNIEIKTSTIEALASLIYTLVALGLLCYAGYALRGLLLLPIVWWVGGMLVYVICMAGVVYDIIHGVPWIGSNNKGEAEFINSGQRSQYGFEGFLMSFIISLAGISIIGLNMVAKMSNVWNMRLVGTLCVTMLLYCLFKVLSVYRVKASWYSPSMQPPGHYIKGPLMRDQGNSF</sequence>
<feature type="transmembrane region" description="Helical" evidence="9">
    <location>
        <begin position="303"/>
        <end position="322"/>
    </location>
</feature>
<feature type="signal peptide" evidence="10">
    <location>
        <begin position="1"/>
        <end position="15"/>
    </location>
</feature>
<evidence type="ECO:0000313" key="11">
    <source>
        <dbReference type="EMBL" id="OMJ92897.1"/>
    </source>
</evidence>
<comment type="function">
    <text evidence="1">Subunit of the oligosaccharyl transferase (OST) complex that catalyzes the initial transfer of a defined glycan (Glc(3)Man(9)GlcNAc(2) in eukaryotes) from the lipid carrier dolichol-pyrophosphate to an asparagine residue within an Asn-X-Ser/Thr consensus motif in nascent polypeptide chains, the first step in protein N-glycosylation. N-glycosylation occurs cotranslationally and the complex associates with the Sec61 complex at the channel-forming translocon complex that mediates protein translocation across the endoplasmic reticulum (ER). All subunits are required for a maximal enzyme activity.</text>
</comment>
<feature type="transmembrane region" description="Helical" evidence="9">
    <location>
        <begin position="191"/>
        <end position="208"/>
    </location>
</feature>
<comment type="caution">
    <text evidence="11">The sequence shown here is derived from an EMBL/GenBank/DDBJ whole genome shotgun (WGS) entry which is preliminary data.</text>
</comment>
<name>A0A1R2CV53_9CILI</name>
<evidence type="ECO:0000256" key="10">
    <source>
        <dbReference type="SAM" id="SignalP"/>
    </source>
</evidence>
<gene>
    <name evidence="11" type="ORF">SteCoe_4232</name>
</gene>
<evidence type="ECO:0000256" key="7">
    <source>
        <dbReference type="ARBA" id="ARBA00022989"/>
    </source>
</evidence>
<dbReference type="GO" id="GO:0008250">
    <property type="term" value="C:oligosaccharyltransferase complex"/>
    <property type="evidence" value="ECO:0007669"/>
    <property type="project" value="TreeGrafter"/>
</dbReference>
<comment type="similarity">
    <text evidence="3">Belongs to the OST3/OST6 family.</text>
</comment>
<dbReference type="EMBL" id="MPUH01000052">
    <property type="protein sequence ID" value="OMJ92897.1"/>
    <property type="molecule type" value="Genomic_DNA"/>
</dbReference>
<keyword evidence="8 9" id="KW-0472">Membrane</keyword>
<evidence type="ECO:0008006" key="13">
    <source>
        <dbReference type="Google" id="ProtNLM"/>
    </source>
</evidence>
<feature type="transmembrane region" description="Helical" evidence="9">
    <location>
        <begin position="272"/>
        <end position="291"/>
    </location>
</feature>
<proteinExistence type="inferred from homology"/>
<keyword evidence="4 9" id="KW-0812">Transmembrane</keyword>
<dbReference type="Pfam" id="PF04756">
    <property type="entry name" value="OST3_OST6"/>
    <property type="match status" value="1"/>
</dbReference>
<accession>A0A1R2CV53</accession>
<dbReference type="Proteomes" id="UP000187209">
    <property type="component" value="Unassembled WGS sequence"/>
</dbReference>
<keyword evidence="12" id="KW-1185">Reference proteome</keyword>
<dbReference type="AlphaFoldDB" id="A0A1R2CV53"/>
<evidence type="ECO:0000256" key="9">
    <source>
        <dbReference type="SAM" id="Phobius"/>
    </source>
</evidence>
<feature type="chain" id="PRO_5012593680" description="Thioredoxin domain-containing protein" evidence="10">
    <location>
        <begin position="16"/>
        <end position="352"/>
    </location>
</feature>
<evidence type="ECO:0000256" key="3">
    <source>
        <dbReference type="ARBA" id="ARBA00009561"/>
    </source>
</evidence>
<feature type="transmembrane region" description="Helical" evidence="9">
    <location>
        <begin position="220"/>
        <end position="242"/>
    </location>
</feature>
<dbReference type="Gene3D" id="3.40.30.10">
    <property type="entry name" value="Glutaredoxin"/>
    <property type="match status" value="1"/>
</dbReference>
<protein>
    <recommendedName>
        <fullName evidence="13">Thioredoxin domain-containing protein</fullName>
    </recommendedName>
</protein>
<dbReference type="PANTHER" id="PTHR12692:SF0">
    <property type="entry name" value="GH11935P"/>
    <property type="match status" value="1"/>
</dbReference>
<keyword evidence="7 9" id="KW-1133">Transmembrane helix</keyword>
<evidence type="ECO:0000256" key="1">
    <source>
        <dbReference type="ARBA" id="ARBA00002791"/>
    </source>
</evidence>
<evidence type="ECO:0000256" key="2">
    <source>
        <dbReference type="ARBA" id="ARBA00004477"/>
    </source>
</evidence>
<evidence type="ECO:0000256" key="6">
    <source>
        <dbReference type="ARBA" id="ARBA00022824"/>
    </source>
</evidence>
<evidence type="ECO:0000256" key="8">
    <source>
        <dbReference type="ARBA" id="ARBA00023136"/>
    </source>
</evidence>
<dbReference type="OrthoDB" id="67566at2759"/>
<reference evidence="11 12" key="1">
    <citation type="submission" date="2016-11" db="EMBL/GenBank/DDBJ databases">
        <title>The macronuclear genome of Stentor coeruleus: a giant cell with tiny introns.</title>
        <authorList>
            <person name="Slabodnick M."/>
            <person name="Ruby J.G."/>
            <person name="Reiff S.B."/>
            <person name="Swart E.C."/>
            <person name="Gosai S."/>
            <person name="Prabakaran S."/>
            <person name="Witkowska E."/>
            <person name="Larue G.E."/>
            <person name="Fisher S."/>
            <person name="Freeman R.M."/>
            <person name="Gunawardena J."/>
            <person name="Chu W."/>
            <person name="Stover N.A."/>
            <person name="Gregory B.D."/>
            <person name="Nowacki M."/>
            <person name="Derisi J."/>
            <person name="Roy S.W."/>
            <person name="Marshall W.F."/>
            <person name="Sood P."/>
        </authorList>
    </citation>
    <scope>NUCLEOTIDE SEQUENCE [LARGE SCALE GENOMIC DNA]</scope>
    <source>
        <strain evidence="11">WM001</strain>
    </source>
</reference>
<keyword evidence="5 10" id="KW-0732">Signal</keyword>
<evidence type="ECO:0000313" key="12">
    <source>
        <dbReference type="Proteomes" id="UP000187209"/>
    </source>
</evidence>